<comment type="similarity">
    <text evidence="5">Belongs to the GRAS family.</text>
</comment>
<evidence type="ECO:0000256" key="4">
    <source>
        <dbReference type="ARBA" id="ARBA00023242"/>
    </source>
</evidence>
<keyword evidence="2" id="KW-0805">Transcription regulation</keyword>
<dbReference type="EMBL" id="OZ034819">
    <property type="protein sequence ID" value="CAL1395899.1"/>
    <property type="molecule type" value="Genomic_DNA"/>
</dbReference>
<evidence type="ECO:0000313" key="7">
    <source>
        <dbReference type="Proteomes" id="UP001497516"/>
    </source>
</evidence>
<sequence>MDCSCNGCVDFSKEKWCKRMRGVGFCGEGFGEDAIDEARALLRKHDGNWEMRVEERDVFVVERAAGLFCSLWKLEEVGGDEE</sequence>
<accession>A0AAV2FCA1</accession>
<keyword evidence="3" id="KW-0804">Transcription</keyword>
<comment type="caution">
    <text evidence="5">Lacks conserved residue(s) required for the propagation of feature annotation.</text>
</comment>
<feature type="region of interest" description="SAW" evidence="5">
    <location>
        <begin position="2"/>
        <end position="73"/>
    </location>
</feature>
<gene>
    <name evidence="6" type="ORF">LTRI10_LOCUS36297</name>
</gene>
<organism evidence="6 7">
    <name type="scientific">Linum trigynum</name>
    <dbReference type="NCBI Taxonomy" id="586398"/>
    <lineage>
        <taxon>Eukaryota</taxon>
        <taxon>Viridiplantae</taxon>
        <taxon>Streptophyta</taxon>
        <taxon>Embryophyta</taxon>
        <taxon>Tracheophyta</taxon>
        <taxon>Spermatophyta</taxon>
        <taxon>Magnoliopsida</taxon>
        <taxon>eudicotyledons</taxon>
        <taxon>Gunneridae</taxon>
        <taxon>Pentapetalae</taxon>
        <taxon>rosids</taxon>
        <taxon>fabids</taxon>
        <taxon>Malpighiales</taxon>
        <taxon>Linaceae</taxon>
        <taxon>Linum</taxon>
    </lineage>
</organism>
<name>A0AAV2FCA1_9ROSI</name>
<comment type="subcellular location">
    <subcellularLocation>
        <location evidence="1">Nucleus</location>
    </subcellularLocation>
</comment>
<evidence type="ECO:0000256" key="2">
    <source>
        <dbReference type="ARBA" id="ARBA00023015"/>
    </source>
</evidence>
<keyword evidence="4" id="KW-0539">Nucleus</keyword>
<evidence type="ECO:0000256" key="3">
    <source>
        <dbReference type="ARBA" id="ARBA00023163"/>
    </source>
</evidence>
<proteinExistence type="inferred from homology"/>
<dbReference type="PROSITE" id="PS50985">
    <property type="entry name" value="GRAS"/>
    <property type="match status" value="1"/>
</dbReference>
<evidence type="ECO:0000256" key="1">
    <source>
        <dbReference type="ARBA" id="ARBA00004123"/>
    </source>
</evidence>
<keyword evidence="7" id="KW-1185">Reference proteome</keyword>
<protein>
    <submittedName>
        <fullName evidence="6">Uncharacterized protein</fullName>
    </submittedName>
</protein>
<dbReference type="InterPro" id="IPR005202">
    <property type="entry name" value="TF_GRAS"/>
</dbReference>
<dbReference type="GO" id="GO:0005634">
    <property type="term" value="C:nucleus"/>
    <property type="evidence" value="ECO:0007669"/>
    <property type="project" value="UniProtKB-SubCell"/>
</dbReference>
<dbReference type="Proteomes" id="UP001497516">
    <property type="component" value="Chromosome 6"/>
</dbReference>
<evidence type="ECO:0000256" key="5">
    <source>
        <dbReference type="PROSITE-ProRule" id="PRU01191"/>
    </source>
</evidence>
<evidence type="ECO:0000313" key="6">
    <source>
        <dbReference type="EMBL" id="CAL1395899.1"/>
    </source>
</evidence>
<dbReference type="AlphaFoldDB" id="A0AAV2FCA1"/>
<reference evidence="6 7" key="1">
    <citation type="submission" date="2024-04" db="EMBL/GenBank/DDBJ databases">
        <authorList>
            <person name="Fracassetti M."/>
        </authorList>
    </citation>
    <scope>NUCLEOTIDE SEQUENCE [LARGE SCALE GENOMIC DNA]</scope>
</reference>